<dbReference type="AlphaFoldDB" id="A0A2U8W486"/>
<dbReference type="EMBL" id="CP029550">
    <property type="protein sequence ID" value="AWN40914.1"/>
    <property type="molecule type" value="Genomic_DNA"/>
</dbReference>
<keyword evidence="2" id="KW-1185">Reference proteome</keyword>
<protein>
    <submittedName>
        <fullName evidence="1">Uncharacterized protein</fullName>
    </submittedName>
</protein>
<proteinExistence type="predicted"/>
<dbReference type="RefSeq" id="WP_109889474.1">
    <property type="nucleotide sequence ID" value="NZ_CP029550.1"/>
</dbReference>
<name>A0A2U8W486_9HYPH</name>
<organism evidence="1 2">
    <name type="scientific">Methylobacterium durans</name>
    <dbReference type="NCBI Taxonomy" id="2202825"/>
    <lineage>
        <taxon>Bacteria</taxon>
        <taxon>Pseudomonadati</taxon>
        <taxon>Pseudomonadota</taxon>
        <taxon>Alphaproteobacteria</taxon>
        <taxon>Hyphomicrobiales</taxon>
        <taxon>Methylobacteriaceae</taxon>
        <taxon>Methylobacterium</taxon>
    </lineage>
</organism>
<dbReference type="KEGG" id="mets:DK389_10740"/>
<dbReference type="OrthoDB" id="9855620at2"/>
<reference evidence="2" key="1">
    <citation type="submission" date="2018-05" db="EMBL/GenBank/DDBJ databases">
        <title>Complete Genome Sequence of Methylobacterium sp. 17SD2-17.</title>
        <authorList>
            <person name="Srinivasan S."/>
        </authorList>
    </citation>
    <scope>NUCLEOTIDE SEQUENCE [LARGE SCALE GENOMIC DNA]</scope>
    <source>
        <strain evidence="2">17SD2-17</strain>
    </source>
</reference>
<dbReference type="Proteomes" id="UP000245926">
    <property type="component" value="Chromosome"/>
</dbReference>
<accession>A0A2U8W486</accession>
<evidence type="ECO:0000313" key="1">
    <source>
        <dbReference type="EMBL" id="AWN40914.1"/>
    </source>
</evidence>
<sequence length="102" mass="10536">MSAIRIHLQDAALPPLHPPAATRSRIAPVFALAPVRRGLFCLVALALPVLGIGLADQVHRANRSGTPQAAAPLTPSRGAAALSLGPRSGGTTLVTLDLRQRP</sequence>
<gene>
    <name evidence="1" type="ORF">DK389_10740</name>
</gene>
<evidence type="ECO:0000313" key="2">
    <source>
        <dbReference type="Proteomes" id="UP000245926"/>
    </source>
</evidence>